<organism evidence="3 4">
    <name type="scientific">Methylomonas rosea</name>
    <dbReference type="NCBI Taxonomy" id="2952227"/>
    <lineage>
        <taxon>Bacteria</taxon>
        <taxon>Pseudomonadati</taxon>
        <taxon>Pseudomonadota</taxon>
        <taxon>Gammaproteobacteria</taxon>
        <taxon>Methylococcales</taxon>
        <taxon>Methylococcaceae</taxon>
        <taxon>Methylomonas</taxon>
    </lineage>
</organism>
<comment type="caution">
    <text evidence="3">The sequence shown here is derived from an EMBL/GenBank/DDBJ whole genome shotgun (WGS) entry which is preliminary data.</text>
</comment>
<evidence type="ECO:0000313" key="4">
    <source>
        <dbReference type="Proteomes" id="UP001524570"/>
    </source>
</evidence>
<dbReference type="InterPro" id="IPR024463">
    <property type="entry name" value="Transposase_TnpC_homeodom"/>
</dbReference>
<dbReference type="Pfam" id="PF13007">
    <property type="entry name" value="LZ_Tnp_IS66"/>
    <property type="match status" value="1"/>
</dbReference>
<sequence length="123" mass="13794">MTTTITLSSDDYQALLSDHQALLSEQQRLANQLRLVTVERDLLKEPLDAFLHRLYAAKSEARANPAQRDLFLNEAEALAPNGAPIAEETTPEGVEVAAHNRKKRGRKPLDPHLPREIVRHLCP</sequence>
<reference evidence="3 4" key="1">
    <citation type="submission" date="2022-07" db="EMBL/GenBank/DDBJ databases">
        <title>Methylomonas rivi sp. nov., Methylomonas rosea sp. nov., Methylomonas aureus sp. nov. and Methylomonas subterranea sp. nov., four novel methanotrophs isolated from a freshwater creek and the deep terrestrial subsurface.</title>
        <authorList>
            <person name="Abin C."/>
            <person name="Sankaranarayanan K."/>
            <person name="Garner C."/>
            <person name="Sindelar R."/>
            <person name="Kotary K."/>
            <person name="Garner R."/>
            <person name="Barclay S."/>
            <person name="Lawson P."/>
            <person name="Krumholz L."/>
        </authorList>
    </citation>
    <scope>NUCLEOTIDE SEQUENCE [LARGE SCALE GENOMIC DNA]</scope>
    <source>
        <strain evidence="3 4">WSC-7</strain>
    </source>
</reference>
<accession>A0ABT1TX70</accession>
<evidence type="ECO:0000256" key="1">
    <source>
        <dbReference type="SAM" id="MobiDB-lite"/>
    </source>
</evidence>
<dbReference type="EMBL" id="JANIBL010000069">
    <property type="protein sequence ID" value="MCQ8119354.1"/>
    <property type="molecule type" value="Genomic_DNA"/>
</dbReference>
<evidence type="ECO:0000259" key="2">
    <source>
        <dbReference type="Pfam" id="PF13007"/>
    </source>
</evidence>
<gene>
    <name evidence="3" type="ORF">NP589_18125</name>
</gene>
<evidence type="ECO:0000313" key="3">
    <source>
        <dbReference type="EMBL" id="MCQ8119354.1"/>
    </source>
</evidence>
<name>A0ABT1TX70_9GAMM</name>
<keyword evidence="4" id="KW-1185">Reference proteome</keyword>
<feature type="domain" description="Transposase TnpC homeodomain" evidence="2">
    <location>
        <begin position="43"/>
        <end position="118"/>
    </location>
</feature>
<proteinExistence type="predicted"/>
<feature type="region of interest" description="Disordered" evidence="1">
    <location>
        <begin position="83"/>
        <end position="111"/>
    </location>
</feature>
<dbReference type="Proteomes" id="UP001524570">
    <property type="component" value="Unassembled WGS sequence"/>
</dbReference>
<protein>
    <submittedName>
        <fullName evidence="3">Transposase</fullName>
    </submittedName>
</protein>